<organism evidence="2">
    <name type="scientific">Guillardia theta (strain CCMP2712)</name>
    <name type="common">Cryptophyte</name>
    <dbReference type="NCBI Taxonomy" id="905079"/>
    <lineage>
        <taxon>Eukaryota</taxon>
        <taxon>Cryptophyceae</taxon>
        <taxon>Pyrenomonadales</taxon>
        <taxon>Geminigeraceae</taxon>
        <taxon>Guillardia</taxon>
    </lineage>
</organism>
<keyword evidence="4" id="KW-1185">Reference proteome</keyword>
<feature type="region of interest" description="Disordered" evidence="1">
    <location>
        <begin position="148"/>
        <end position="211"/>
    </location>
</feature>
<dbReference type="HOGENOM" id="CLU_574215_0_0_1"/>
<dbReference type="Proteomes" id="UP000011087">
    <property type="component" value="Unassembled WGS sequence"/>
</dbReference>
<evidence type="ECO:0000313" key="3">
    <source>
        <dbReference type="EnsemblProtists" id="EKX49696"/>
    </source>
</evidence>
<reference evidence="2 4" key="1">
    <citation type="journal article" date="2012" name="Nature">
        <title>Algal genomes reveal evolutionary mosaicism and the fate of nucleomorphs.</title>
        <authorList>
            <consortium name="DOE Joint Genome Institute"/>
            <person name="Curtis B.A."/>
            <person name="Tanifuji G."/>
            <person name="Burki F."/>
            <person name="Gruber A."/>
            <person name="Irimia M."/>
            <person name="Maruyama S."/>
            <person name="Arias M.C."/>
            <person name="Ball S.G."/>
            <person name="Gile G.H."/>
            <person name="Hirakawa Y."/>
            <person name="Hopkins J.F."/>
            <person name="Kuo A."/>
            <person name="Rensing S.A."/>
            <person name="Schmutz J."/>
            <person name="Symeonidi A."/>
            <person name="Elias M."/>
            <person name="Eveleigh R.J."/>
            <person name="Herman E.K."/>
            <person name="Klute M.J."/>
            <person name="Nakayama T."/>
            <person name="Obornik M."/>
            <person name="Reyes-Prieto A."/>
            <person name="Armbrust E.V."/>
            <person name="Aves S.J."/>
            <person name="Beiko R.G."/>
            <person name="Coutinho P."/>
            <person name="Dacks J.B."/>
            <person name="Durnford D.G."/>
            <person name="Fast N.M."/>
            <person name="Green B.R."/>
            <person name="Grisdale C.J."/>
            <person name="Hempel F."/>
            <person name="Henrissat B."/>
            <person name="Hoppner M.P."/>
            <person name="Ishida K."/>
            <person name="Kim E."/>
            <person name="Koreny L."/>
            <person name="Kroth P.G."/>
            <person name="Liu Y."/>
            <person name="Malik S.B."/>
            <person name="Maier U.G."/>
            <person name="McRose D."/>
            <person name="Mock T."/>
            <person name="Neilson J.A."/>
            <person name="Onodera N.T."/>
            <person name="Poole A.M."/>
            <person name="Pritham E.J."/>
            <person name="Richards T.A."/>
            <person name="Rocap G."/>
            <person name="Roy S.W."/>
            <person name="Sarai C."/>
            <person name="Schaack S."/>
            <person name="Shirato S."/>
            <person name="Slamovits C.H."/>
            <person name="Spencer D.F."/>
            <person name="Suzuki S."/>
            <person name="Worden A.Z."/>
            <person name="Zauner S."/>
            <person name="Barry K."/>
            <person name="Bell C."/>
            <person name="Bharti A.K."/>
            <person name="Crow J.A."/>
            <person name="Grimwood J."/>
            <person name="Kramer R."/>
            <person name="Lindquist E."/>
            <person name="Lucas S."/>
            <person name="Salamov A."/>
            <person name="McFadden G.I."/>
            <person name="Lane C.E."/>
            <person name="Keeling P.J."/>
            <person name="Gray M.W."/>
            <person name="Grigoriev I.V."/>
            <person name="Archibald J.M."/>
        </authorList>
    </citation>
    <scope>NUCLEOTIDE SEQUENCE</scope>
    <source>
        <strain evidence="2 4">CCMP2712</strain>
    </source>
</reference>
<dbReference type="KEGG" id="gtt:GUITHDRAFT_135866"/>
<proteinExistence type="predicted"/>
<reference evidence="3" key="3">
    <citation type="submission" date="2016-03" db="UniProtKB">
        <authorList>
            <consortium name="EnsemblProtists"/>
        </authorList>
    </citation>
    <scope>IDENTIFICATION</scope>
</reference>
<gene>
    <name evidence="2" type="ORF">GUITHDRAFT_135866</name>
</gene>
<name>L1JM72_GUITC</name>
<dbReference type="EnsemblProtists" id="EKX49696">
    <property type="protein sequence ID" value="EKX49696"/>
    <property type="gene ID" value="GUITHDRAFT_135866"/>
</dbReference>
<feature type="region of interest" description="Disordered" evidence="1">
    <location>
        <begin position="102"/>
        <end position="127"/>
    </location>
</feature>
<dbReference type="GeneID" id="17306383"/>
<protein>
    <submittedName>
        <fullName evidence="2 3">Uncharacterized protein</fullName>
    </submittedName>
</protein>
<feature type="compositionally biased region" description="Acidic residues" evidence="1">
    <location>
        <begin position="9"/>
        <end position="20"/>
    </location>
</feature>
<feature type="compositionally biased region" description="Basic and acidic residues" evidence="1">
    <location>
        <begin position="115"/>
        <end position="127"/>
    </location>
</feature>
<evidence type="ECO:0000256" key="1">
    <source>
        <dbReference type="SAM" id="MobiDB-lite"/>
    </source>
</evidence>
<dbReference type="AlphaFoldDB" id="L1JM72"/>
<evidence type="ECO:0000313" key="4">
    <source>
        <dbReference type="Proteomes" id="UP000011087"/>
    </source>
</evidence>
<reference evidence="4" key="2">
    <citation type="submission" date="2012-11" db="EMBL/GenBank/DDBJ databases">
        <authorList>
            <person name="Kuo A."/>
            <person name="Curtis B.A."/>
            <person name="Tanifuji G."/>
            <person name="Burki F."/>
            <person name="Gruber A."/>
            <person name="Irimia M."/>
            <person name="Maruyama S."/>
            <person name="Arias M.C."/>
            <person name="Ball S.G."/>
            <person name="Gile G.H."/>
            <person name="Hirakawa Y."/>
            <person name="Hopkins J.F."/>
            <person name="Rensing S.A."/>
            <person name="Schmutz J."/>
            <person name="Symeonidi A."/>
            <person name="Elias M."/>
            <person name="Eveleigh R.J."/>
            <person name="Herman E.K."/>
            <person name="Klute M.J."/>
            <person name="Nakayama T."/>
            <person name="Obornik M."/>
            <person name="Reyes-Prieto A."/>
            <person name="Armbrust E.V."/>
            <person name="Aves S.J."/>
            <person name="Beiko R.G."/>
            <person name="Coutinho P."/>
            <person name="Dacks J.B."/>
            <person name="Durnford D.G."/>
            <person name="Fast N.M."/>
            <person name="Green B.R."/>
            <person name="Grisdale C."/>
            <person name="Hempe F."/>
            <person name="Henrissat B."/>
            <person name="Hoppner M.P."/>
            <person name="Ishida K.-I."/>
            <person name="Kim E."/>
            <person name="Koreny L."/>
            <person name="Kroth P.G."/>
            <person name="Liu Y."/>
            <person name="Malik S.-B."/>
            <person name="Maier U.G."/>
            <person name="McRose D."/>
            <person name="Mock T."/>
            <person name="Neilson J.A."/>
            <person name="Onodera N.T."/>
            <person name="Poole A.M."/>
            <person name="Pritham E.J."/>
            <person name="Richards T.A."/>
            <person name="Rocap G."/>
            <person name="Roy S.W."/>
            <person name="Sarai C."/>
            <person name="Schaack S."/>
            <person name="Shirato S."/>
            <person name="Slamovits C.H."/>
            <person name="Spencer D.F."/>
            <person name="Suzuki S."/>
            <person name="Worden A.Z."/>
            <person name="Zauner S."/>
            <person name="Barry K."/>
            <person name="Bell C."/>
            <person name="Bharti A.K."/>
            <person name="Crow J.A."/>
            <person name="Grimwood J."/>
            <person name="Kramer R."/>
            <person name="Lindquist E."/>
            <person name="Lucas S."/>
            <person name="Salamov A."/>
            <person name="McFadden G.I."/>
            <person name="Lane C.E."/>
            <person name="Keeling P.J."/>
            <person name="Gray M.W."/>
            <person name="Grigoriev I.V."/>
            <person name="Archibald J.M."/>
        </authorList>
    </citation>
    <scope>NUCLEOTIDE SEQUENCE</scope>
    <source>
        <strain evidence="4">CCMP2712</strain>
    </source>
</reference>
<accession>L1JM72</accession>
<feature type="region of interest" description="Disordered" evidence="1">
    <location>
        <begin position="1"/>
        <end position="30"/>
    </location>
</feature>
<feature type="region of interest" description="Disordered" evidence="1">
    <location>
        <begin position="396"/>
        <end position="417"/>
    </location>
</feature>
<dbReference type="RefSeq" id="XP_005836676.1">
    <property type="nucleotide sequence ID" value="XM_005836619.1"/>
</dbReference>
<dbReference type="EMBL" id="JH992981">
    <property type="protein sequence ID" value="EKX49696.1"/>
    <property type="molecule type" value="Genomic_DNA"/>
</dbReference>
<sequence>MSEVIVVVDSEEESTEEERDGEERGQEIQQDAELLARHKQRTDQVNSEVGERYEAEREKHCTWLQTKGIDKRQEPSRTSAQSIHPSWVPAAPCSVVVSPSRSIVEISDSDEGEDGMERMDEIELMPKRKDIENIYPVSMSDVNHQDTRVENASESLNSENAQGRRDGKARKEMSSEAQKRKQEKMEAKEEAKLAKEEAKRRKLQEKENLALSSGRKAMEHVRVLMDDRFVGYMRDNELQGMVERLESSNLICVKRTVFRHRGSELEEVEEVAPQRLLVYPARQLVQEVQSDYLVHNVAQLKEKARPSSQIILFIIGLETFLRSVKDRKKLRTSIEESLTMGWKVLKRIIEAIAEDPYKQPVPLLDRFKDQHSYVGNSSEVTPMQARSFCARGLRDEENSGVSAGDSGGRGETSGRHCKRTCKPAVVGTDALPMLEHLCEGGKEGWDPNEREDFPGILMLYKLLIFTCTEGSAIFDG</sequence>
<evidence type="ECO:0000313" key="2">
    <source>
        <dbReference type="EMBL" id="EKX49696.1"/>
    </source>
</evidence>
<feature type="compositionally biased region" description="Basic and acidic residues" evidence="1">
    <location>
        <begin position="162"/>
        <end position="208"/>
    </location>
</feature>
<dbReference type="PaxDb" id="55529-EKX49696"/>
<feature type="region of interest" description="Disordered" evidence="1">
    <location>
        <begin position="65"/>
        <end position="85"/>
    </location>
</feature>
<feature type="compositionally biased region" description="Polar residues" evidence="1">
    <location>
        <begin position="152"/>
        <end position="161"/>
    </location>
</feature>